<dbReference type="InterPro" id="IPR045509">
    <property type="entry name" value="HD_assoc_2"/>
</dbReference>
<dbReference type="FunFam" id="1.10.3210.10:FF:000014">
    <property type="entry name" value="HD domain-containing protein"/>
    <property type="match status" value="1"/>
</dbReference>
<dbReference type="EMBL" id="CP000918">
    <property type="protein sequence ID" value="ACO16883.1"/>
    <property type="molecule type" value="Genomic_DNA"/>
</dbReference>
<dbReference type="InterPro" id="IPR050135">
    <property type="entry name" value="dGTPase-like"/>
</dbReference>
<dbReference type="Pfam" id="PF01966">
    <property type="entry name" value="HD"/>
    <property type="match status" value="1"/>
</dbReference>
<dbReference type="SUPFAM" id="SSF109604">
    <property type="entry name" value="HD-domain/PDEase-like"/>
    <property type="match status" value="1"/>
</dbReference>
<dbReference type="Proteomes" id="UP000002211">
    <property type="component" value="Chromosome"/>
</dbReference>
<dbReference type="HOGENOM" id="CLU_026821_0_0_9"/>
<dbReference type="PANTHER" id="PTHR11373:SF4">
    <property type="entry name" value="DEOXYNUCLEOSIDE TRIPHOSPHATE TRIPHOSPHOHYDROLASE SAMHD1"/>
    <property type="match status" value="1"/>
</dbReference>
<dbReference type="Pfam" id="PF19276">
    <property type="entry name" value="HD_assoc_2"/>
    <property type="match status" value="1"/>
</dbReference>
<dbReference type="CDD" id="cd00077">
    <property type="entry name" value="HDc"/>
    <property type="match status" value="1"/>
</dbReference>
<evidence type="ECO:0000313" key="3">
    <source>
        <dbReference type="Proteomes" id="UP000002211"/>
    </source>
</evidence>
<dbReference type="Gene3D" id="1.20.1250.30">
    <property type="match status" value="1"/>
</dbReference>
<sequence length="466" mass="54398">MYFASESSHQALFLVSCPTILPKRAGFCYNGHMNEKVFRDPVHNYIHVNNQIIYDLINTKEFQRLRRIKQLGTSSYTFHGGEHSRFSHCLGVYEIARRITEIFEEKYPEEWNPAESLLTMTAALLHDLGHGAYSHTFEHLFDTDHEAITQEIIQNPETEIHQVLLQVAPDFPEKVASVIDHTYPNKQVVQLISSQIDADRMDYLLRDSYFTGASYGEFDLTRILRVIRPVENGIAFQRNGMHAIEDYVLSRYQMYMQVYFHPATRAMEVLLQNLLKRAKELYPEDKNFFARTSPHLLPFFEKNVTLTDYLALDDGVMNTYFQLWMTSPDKILADLSQRFVNRKVFKSITFSQEDQDQLTSMRKLVEDIGFDPDYYTAIHKNFDLPYDIYRPESQNPRTQIEILQKNGELAELSSLSPIVQSLAGSRHGDNRFYFPKEMLDQNSIFASITQQFLHLIENDHFTPNKN</sequence>
<name>C1C7S0_STRP7</name>
<dbReference type="Gene3D" id="1.10.3210.10">
    <property type="entry name" value="Hypothetical protein af1432"/>
    <property type="match status" value="1"/>
</dbReference>
<evidence type="ECO:0000313" key="2">
    <source>
        <dbReference type="EMBL" id="ACO16883.1"/>
    </source>
</evidence>
<accession>C1C7S0</accession>
<dbReference type="GO" id="GO:0008832">
    <property type="term" value="F:dGTPase activity"/>
    <property type="evidence" value="ECO:0007669"/>
    <property type="project" value="TreeGrafter"/>
</dbReference>
<dbReference type="InterPro" id="IPR003607">
    <property type="entry name" value="HD/PDEase_dom"/>
</dbReference>
<reference evidence="3" key="1">
    <citation type="journal article" date="2010" name="Genome Biol.">
        <title>Structure and dynamics of the pan-genome of Streptococcus pneumoniae and closely related species.</title>
        <authorList>
            <person name="Donati C."/>
            <person name="Hiller N.L."/>
            <person name="Tettelin H."/>
            <person name="Muzzi A."/>
            <person name="Croucher N.J."/>
            <person name="Angiuoli S.V."/>
            <person name="Oggioni M."/>
            <person name="Dunning Hotopp J.C."/>
            <person name="Hu F.Z."/>
            <person name="Riley D.R."/>
            <person name="Covacci A."/>
            <person name="Mitchell T.J."/>
            <person name="Bentley S.D."/>
            <person name="Kilian M."/>
            <person name="Ehrlich G.D."/>
            <person name="Rappuoli R."/>
            <person name="Moxon E.R."/>
            <person name="Masignani V."/>
        </authorList>
    </citation>
    <scope>NUCLEOTIDE SEQUENCE [LARGE SCALE GENOMIC DNA]</scope>
    <source>
        <strain evidence="3">70585</strain>
    </source>
</reference>
<organism evidence="2 3">
    <name type="scientific">Streptococcus pneumoniae (strain 70585)</name>
    <dbReference type="NCBI Taxonomy" id="488221"/>
    <lineage>
        <taxon>Bacteria</taxon>
        <taxon>Bacillati</taxon>
        <taxon>Bacillota</taxon>
        <taxon>Bacilli</taxon>
        <taxon>Lactobacillales</taxon>
        <taxon>Streptococcaceae</taxon>
        <taxon>Streptococcus</taxon>
    </lineage>
</organism>
<dbReference type="GO" id="GO:0006203">
    <property type="term" value="P:dGTP catabolic process"/>
    <property type="evidence" value="ECO:0007669"/>
    <property type="project" value="TreeGrafter"/>
</dbReference>
<dbReference type="PROSITE" id="PS51831">
    <property type="entry name" value="HD"/>
    <property type="match status" value="1"/>
</dbReference>
<proteinExistence type="predicted"/>
<dbReference type="AlphaFoldDB" id="C1C7S0"/>
<evidence type="ECO:0000259" key="1">
    <source>
        <dbReference type="PROSITE" id="PS51831"/>
    </source>
</evidence>
<dbReference type="PANTHER" id="PTHR11373">
    <property type="entry name" value="DEOXYNUCLEOSIDE TRIPHOSPHATE TRIPHOSPHOHYDROLASE"/>
    <property type="match status" value="1"/>
</dbReference>
<dbReference type="SMART" id="SM00471">
    <property type="entry name" value="HDc"/>
    <property type="match status" value="1"/>
</dbReference>
<protein>
    <submittedName>
        <fullName evidence="2">dGTP triphosphohydrolase</fullName>
    </submittedName>
</protein>
<dbReference type="KEGG" id="snm:SP70585_1355"/>
<feature type="domain" description="HD" evidence="1">
    <location>
        <begin position="85"/>
        <end position="204"/>
    </location>
</feature>
<dbReference type="InterPro" id="IPR006674">
    <property type="entry name" value="HD_domain"/>
</dbReference>
<keyword evidence="2" id="KW-0378">Hydrolase</keyword>
<gene>
    <name evidence="2" type="ordered locus">SP70585_1355</name>
</gene>